<organism evidence="1 2">
    <name type="scientific">Populus alba</name>
    <name type="common">White poplar</name>
    <dbReference type="NCBI Taxonomy" id="43335"/>
    <lineage>
        <taxon>Eukaryota</taxon>
        <taxon>Viridiplantae</taxon>
        <taxon>Streptophyta</taxon>
        <taxon>Embryophyta</taxon>
        <taxon>Tracheophyta</taxon>
        <taxon>Spermatophyta</taxon>
        <taxon>Magnoliopsida</taxon>
        <taxon>eudicotyledons</taxon>
        <taxon>Gunneridae</taxon>
        <taxon>Pentapetalae</taxon>
        <taxon>rosids</taxon>
        <taxon>fabids</taxon>
        <taxon>Malpighiales</taxon>
        <taxon>Salicaceae</taxon>
        <taxon>Saliceae</taxon>
        <taxon>Populus</taxon>
    </lineage>
</organism>
<name>A0ACC4CHU5_POPAL</name>
<protein>
    <submittedName>
        <fullName evidence="1">Uncharacterized protein</fullName>
    </submittedName>
</protein>
<gene>
    <name evidence="1" type="ORF">D5086_008742</name>
</gene>
<dbReference type="Proteomes" id="UP000309997">
    <property type="component" value="Unassembled WGS sequence"/>
</dbReference>
<reference evidence="1 2" key="1">
    <citation type="journal article" date="2024" name="Plant Biotechnol. J.">
        <title>Genome and CRISPR/Cas9 system of a widespread forest tree (Populus alba) in the world.</title>
        <authorList>
            <person name="Liu Y.J."/>
            <person name="Jiang P.F."/>
            <person name="Han X.M."/>
            <person name="Li X.Y."/>
            <person name="Wang H.M."/>
            <person name="Wang Y.J."/>
            <person name="Wang X.X."/>
            <person name="Zeng Q.Y."/>
        </authorList>
    </citation>
    <scope>NUCLEOTIDE SEQUENCE [LARGE SCALE GENOMIC DNA]</scope>
    <source>
        <strain evidence="2">cv. PAL-ZL1</strain>
    </source>
</reference>
<proteinExistence type="predicted"/>
<evidence type="ECO:0000313" key="1">
    <source>
        <dbReference type="EMBL" id="KAL3597105.1"/>
    </source>
</evidence>
<evidence type="ECO:0000313" key="2">
    <source>
        <dbReference type="Proteomes" id="UP000309997"/>
    </source>
</evidence>
<accession>A0ACC4CHU5</accession>
<sequence length="136" mass="14657">MGTKADIGFCGILEGMVISGEAWLFRVGEGMVYGLRFPFDFGEGLVAVLLPFTAGAELLAGGRSFSVVTGTAAAGKRRLLLVLPLQLRKGVAEEHLLSLLQWEKKTPDAAATSCKVFPIEAIRYEQEWKSMPAEPG</sequence>
<comment type="caution">
    <text evidence="1">The sequence shown here is derived from an EMBL/GenBank/DDBJ whole genome shotgun (WGS) entry which is preliminary data.</text>
</comment>
<keyword evidence="2" id="KW-1185">Reference proteome</keyword>
<dbReference type="EMBL" id="RCHU02000004">
    <property type="protein sequence ID" value="KAL3597105.1"/>
    <property type="molecule type" value="Genomic_DNA"/>
</dbReference>